<gene>
    <name evidence="2" type="ORF">BDV96DRAFT_647315</name>
</gene>
<protein>
    <submittedName>
        <fullName evidence="2">Uncharacterized protein</fullName>
    </submittedName>
</protein>
<dbReference type="PANTHER" id="PTHR42339:SF1">
    <property type="entry name" value="HISTONE H1"/>
    <property type="match status" value="1"/>
</dbReference>
<dbReference type="AlphaFoldDB" id="A0A6A5Z555"/>
<reference evidence="2" key="1">
    <citation type="journal article" date="2020" name="Stud. Mycol.">
        <title>101 Dothideomycetes genomes: a test case for predicting lifestyles and emergence of pathogens.</title>
        <authorList>
            <person name="Haridas S."/>
            <person name="Albert R."/>
            <person name="Binder M."/>
            <person name="Bloem J."/>
            <person name="Labutti K."/>
            <person name="Salamov A."/>
            <person name="Andreopoulos B."/>
            <person name="Baker S."/>
            <person name="Barry K."/>
            <person name="Bills G."/>
            <person name="Bluhm B."/>
            <person name="Cannon C."/>
            <person name="Castanera R."/>
            <person name="Culley D."/>
            <person name="Daum C."/>
            <person name="Ezra D."/>
            <person name="Gonzalez J."/>
            <person name="Henrissat B."/>
            <person name="Kuo A."/>
            <person name="Liang C."/>
            <person name="Lipzen A."/>
            <person name="Lutzoni F."/>
            <person name="Magnuson J."/>
            <person name="Mondo S."/>
            <person name="Nolan M."/>
            <person name="Ohm R."/>
            <person name="Pangilinan J."/>
            <person name="Park H.-J."/>
            <person name="Ramirez L."/>
            <person name="Alfaro M."/>
            <person name="Sun H."/>
            <person name="Tritt A."/>
            <person name="Yoshinaga Y."/>
            <person name="Zwiers L.-H."/>
            <person name="Turgeon B."/>
            <person name="Goodwin S."/>
            <person name="Spatafora J."/>
            <person name="Crous P."/>
            <person name="Grigoriev I."/>
        </authorList>
    </citation>
    <scope>NUCLEOTIDE SEQUENCE</scope>
    <source>
        <strain evidence="2">CBS 627.86</strain>
    </source>
</reference>
<evidence type="ECO:0000313" key="2">
    <source>
        <dbReference type="EMBL" id="KAF2114619.1"/>
    </source>
</evidence>
<keyword evidence="3" id="KW-1185">Reference proteome</keyword>
<evidence type="ECO:0000256" key="1">
    <source>
        <dbReference type="SAM" id="MobiDB-lite"/>
    </source>
</evidence>
<organism evidence="2 3">
    <name type="scientific">Lophiotrema nucula</name>
    <dbReference type="NCBI Taxonomy" id="690887"/>
    <lineage>
        <taxon>Eukaryota</taxon>
        <taxon>Fungi</taxon>
        <taxon>Dikarya</taxon>
        <taxon>Ascomycota</taxon>
        <taxon>Pezizomycotina</taxon>
        <taxon>Dothideomycetes</taxon>
        <taxon>Pleosporomycetidae</taxon>
        <taxon>Pleosporales</taxon>
        <taxon>Lophiotremataceae</taxon>
        <taxon>Lophiotrema</taxon>
    </lineage>
</organism>
<dbReference type="EMBL" id="ML977325">
    <property type="protein sequence ID" value="KAF2114619.1"/>
    <property type="molecule type" value="Genomic_DNA"/>
</dbReference>
<proteinExistence type="predicted"/>
<feature type="region of interest" description="Disordered" evidence="1">
    <location>
        <begin position="50"/>
        <end position="77"/>
    </location>
</feature>
<name>A0A6A5Z555_9PLEO</name>
<dbReference type="OrthoDB" id="2592504at2759"/>
<evidence type="ECO:0000313" key="3">
    <source>
        <dbReference type="Proteomes" id="UP000799770"/>
    </source>
</evidence>
<dbReference type="PANTHER" id="PTHR42339">
    <property type="entry name" value="HISTONE H1"/>
    <property type="match status" value="1"/>
</dbReference>
<dbReference type="Proteomes" id="UP000799770">
    <property type="component" value="Unassembled WGS sequence"/>
</dbReference>
<sequence length="77" mass="8555">MNDDDLDYELENIPVKDSPGAIGWSDSGNPSVVFYGANVFFEKLRVKKGKPKGKSRTEMERIHGSAGGIITERVQDR</sequence>
<accession>A0A6A5Z555</accession>